<name>A0A0P9EE59_RHOGW</name>
<proteinExistence type="predicted"/>
<feature type="region of interest" description="Disordered" evidence="1">
    <location>
        <begin position="81"/>
        <end position="110"/>
    </location>
</feature>
<feature type="region of interest" description="Disordered" evidence="1">
    <location>
        <begin position="1"/>
        <end position="23"/>
    </location>
</feature>
<dbReference type="AlphaFoldDB" id="A0A0P9EE59"/>
<feature type="compositionally biased region" description="Acidic residues" evidence="1">
    <location>
        <begin position="430"/>
        <end position="443"/>
    </location>
</feature>
<dbReference type="GeneID" id="28978819"/>
<feature type="region of interest" description="Disordered" evidence="1">
    <location>
        <begin position="227"/>
        <end position="263"/>
    </location>
</feature>
<feature type="region of interest" description="Disordered" evidence="1">
    <location>
        <begin position="336"/>
        <end position="362"/>
    </location>
</feature>
<evidence type="ECO:0000313" key="3">
    <source>
        <dbReference type="Proteomes" id="UP000053890"/>
    </source>
</evidence>
<feature type="region of interest" description="Disordered" evidence="1">
    <location>
        <begin position="146"/>
        <end position="173"/>
    </location>
</feature>
<keyword evidence="3" id="KW-1185">Reference proteome</keyword>
<gene>
    <name evidence="2" type="ORF">RHOBADRAFT_56496</name>
</gene>
<dbReference type="Proteomes" id="UP000053890">
    <property type="component" value="Unassembled WGS sequence"/>
</dbReference>
<dbReference type="RefSeq" id="XP_018267712.1">
    <property type="nucleotide sequence ID" value="XM_018418372.1"/>
</dbReference>
<feature type="compositionally biased region" description="Gly residues" evidence="1">
    <location>
        <begin position="1"/>
        <end position="11"/>
    </location>
</feature>
<dbReference type="EMBL" id="KQ474092">
    <property type="protein sequence ID" value="KPV71663.1"/>
    <property type="molecule type" value="Genomic_DNA"/>
</dbReference>
<feature type="region of interest" description="Disordered" evidence="1">
    <location>
        <begin position="427"/>
        <end position="459"/>
    </location>
</feature>
<feature type="compositionally biased region" description="Pro residues" evidence="1">
    <location>
        <begin position="146"/>
        <end position="159"/>
    </location>
</feature>
<dbReference type="OrthoDB" id="2527675at2759"/>
<feature type="region of interest" description="Disordered" evidence="1">
    <location>
        <begin position="500"/>
        <end position="521"/>
    </location>
</feature>
<organism evidence="2 3">
    <name type="scientific">Rhodotorula graminis (strain WP1)</name>
    <dbReference type="NCBI Taxonomy" id="578459"/>
    <lineage>
        <taxon>Eukaryota</taxon>
        <taxon>Fungi</taxon>
        <taxon>Dikarya</taxon>
        <taxon>Basidiomycota</taxon>
        <taxon>Pucciniomycotina</taxon>
        <taxon>Microbotryomycetes</taxon>
        <taxon>Sporidiobolales</taxon>
        <taxon>Sporidiobolaceae</taxon>
        <taxon>Rhodotorula</taxon>
    </lineage>
</organism>
<accession>A0A0P9EE59</accession>
<sequence length="538" mass="56855">MTANYTGGGLVGHRKAKRRVRQDVTDTPAYTAVAKQAYHARPGPLLAHHSAAHHLGARRKGHPLAAPTFDFAFLRDKQDDGGLKAAPSASGTRRAGGESRWGGGESRWTTTAAPATDTAVGSTFLRRQLLADPDWVGLQSIPRPQPAFLPFSKPTPPTTSQPRLPSRLPDPHAWTRRDEVAPTILRGSSILHGDNDDVSSAGLADLPRSTPPSFLLSRTTSLDAASAAARFRTASPVGPRATRPQGSPSPPRQQTPFVFHHDDADDSFDQHAIVQQPQKPQHGQDEHEMLSFSSSTHDSAFGPRLSAQAYADQYAAHVDDDQLGAAASGLALPSPILAHSTAPSPAPPRDSPQPYGHLSHLHDPSTLHLADSLDFPLIDDGDDVLVVHERMGLGCVGLSRAQAAELVERELALRGAGVGVVPEWAWGDGEVSEGEGWEQDEGEGGTGDASGEDSAATDPPRALVGATAAAPVAAFDRASLGAVVPTIVVHPSYAAVVLDSTHPDSPTPPVPGRWRSRRDGQETGMLFAMDDLSGVMEP</sequence>
<evidence type="ECO:0000256" key="1">
    <source>
        <dbReference type="SAM" id="MobiDB-lite"/>
    </source>
</evidence>
<reference evidence="2 3" key="1">
    <citation type="journal article" date="2015" name="Front. Microbiol.">
        <title>Genome sequence of the plant growth promoting endophytic yeast Rhodotorula graminis WP1.</title>
        <authorList>
            <person name="Firrincieli A."/>
            <person name="Otillar R."/>
            <person name="Salamov A."/>
            <person name="Schmutz J."/>
            <person name="Khan Z."/>
            <person name="Redman R.S."/>
            <person name="Fleck N.D."/>
            <person name="Lindquist E."/>
            <person name="Grigoriev I.V."/>
            <person name="Doty S.L."/>
        </authorList>
    </citation>
    <scope>NUCLEOTIDE SEQUENCE [LARGE SCALE GENOMIC DNA]</scope>
    <source>
        <strain evidence="2 3">WP1</strain>
    </source>
</reference>
<evidence type="ECO:0000313" key="2">
    <source>
        <dbReference type="EMBL" id="KPV71663.1"/>
    </source>
</evidence>
<protein>
    <submittedName>
        <fullName evidence="2">Uncharacterized protein</fullName>
    </submittedName>
</protein>